<sequence>MGFFHSMTTQVEGIERTAPVVWQSYEGFIAVHWRAQAQSNARGYYLAPDPRIMIFFEDISSHVLIADTPDVNQSAARPLLRATYVPAGMPIWTRFTSEHRFSHLDLHFAESWLLDKFVPALGRQQTWAALRQPVEHAASEPLLGLGQLLATELDHQNHHPLYAESLAISILTGLLDLKCDTSYGAQGGLTPAQMQRLTARFDSAPDARLSVADMSQMVGLSESWFAHAFKTTTGMPPVQWQRHKRIELACQLLLETGLSISDIAARLGFSDQAHLTRVFRQISGETPAAWRRRHITALP</sequence>
<dbReference type="Gene3D" id="1.10.10.60">
    <property type="entry name" value="Homeodomain-like"/>
    <property type="match status" value="2"/>
</dbReference>
<evidence type="ECO:0000259" key="4">
    <source>
        <dbReference type="PROSITE" id="PS01124"/>
    </source>
</evidence>
<dbReference type="InterPro" id="IPR009057">
    <property type="entry name" value="Homeodomain-like_sf"/>
</dbReference>
<dbReference type="Proteomes" id="UP000238007">
    <property type="component" value="Unassembled WGS sequence"/>
</dbReference>
<protein>
    <submittedName>
        <fullName evidence="5">AraC-like DNA-binding protein</fullName>
    </submittedName>
</protein>
<dbReference type="RefSeq" id="WP_106358234.1">
    <property type="nucleotide sequence ID" value="NZ_PVTP01000008.1"/>
</dbReference>
<dbReference type="PANTHER" id="PTHR46796">
    <property type="entry name" value="HTH-TYPE TRANSCRIPTIONAL ACTIVATOR RHAS-RELATED"/>
    <property type="match status" value="1"/>
</dbReference>
<dbReference type="AlphaFoldDB" id="A0A2T0VX21"/>
<comment type="caution">
    <text evidence="5">The sequence shown here is derived from an EMBL/GenBank/DDBJ whole genome shotgun (WGS) entry which is preliminary data.</text>
</comment>
<keyword evidence="1" id="KW-0805">Transcription regulation</keyword>
<dbReference type="SMART" id="SM00342">
    <property type="entry name" value="HTH_ARAC"/>
    <property type="match status" value="1"/>
</dbReference>
<dbReference type="GO" id="GO:0003700">
    <property type="term" value="F:DNA-binding transcription factor activity"/>
    <property type="evidence" value="ECO:0007669"/>
    <property type="project" value="InterPro"/>
</dbReference>
<dbReference type="SUPFAM" id="SSF46689">
    <property type="entry name" value="Homeodomain-like"/>
    <property type="match status" value="2"/>
</dbReference>
<dbReference type="InterPro" id="IPR018062">
    <property type="entry name" value="HTH_AraC-typ_CS"/>
</dbReference>
<dbReference type="InterPro" id="IPR050204">
    <property type="entry name" value="AraC_XylS_family_regulators"/>
</dbReference>
<evidence type="ECO:0000313" key="6">
    <source>
        <dbReference type="Proteomes" id="UP000238007"/>
    </source>
</evidence>
<dbReference type="Pfam" id="PF12833">
    <property type="entry name" value="HTH_18"/>
    <property type="match status" value="1"/>
</dbReference>
<organism evidence="5 6">
    <name type="scientific">Yoonia maritima</name>
    <dbReference type="NCBI Taxonomy" id="1435347"/>
    <lineage>
        <taxon>Bacteria</taxon>
        <taxon>Pseudomonadati</taxon>
        <taxon>Pseudomonadota</taxon>
        <taxon>Alphaproteobacteria</taxon>
        <taxon>Rhodobacterales</taxon>
        <taxon>Paracoccaceae</taxon>
        <taxon>Yoonia</taxon>
    </lineage>
</organism>
<proteinExistence type="predicted"/>
<dbReference type="EMBL" id="PVTP01000008">
    <property type="protein sequence ID" value="PRY76587.1"/>
    <property type="molecule type" value="Genomic_DNA"/>
</dbReference>
<name>A0A2T0VX21_9RHOB</name>
<accession>A0A2T0VX21</accession>
<keyword evidence="6" id="KW-1185">Reference proteome</keyword>
<gene>
    <name evidence="5" type="ORF">CLV80_10851</name>
</gene>
<evidence type="ECO:0000256" key="3">
    <source>
        <dbReference type="ARBA" id="ARBA00023163"/>
    </source>
</evidence>
<evidence type="ECO:0000256" key="2">
    <source>
        <dbReference type="ARBA" id="ARBA00023125"/>
    </source>
</evidence>
<dbReference type="PROSITE" id="PS00041">
    <property type="entry name" value="HTH_ARAC_FAMILY_1"/>
    <property type="match status" value="1"/>
</dbReference>
<dbReference type="InterPro" id="IPR018060">
    <property type="entry name" value="HTH_AraC"/>
</dbReference>
<reference evidence="5 6" key="1">
    <citation type="submission" date="2018-03" db="EMBL/GenBank/DDBJ databases">
        <title>Genomic Encyclopedia of Archaeal and Bacterial Type Strains, Phase II (KMG-II): from individual species to whole genera.</title>
        <authorList>
            <person name="Goeker M."/>
        </authorList>
    </citation>
    <scope>NUCLEOTIDE SEQUENCE [LARGE SCALE GENOMIC DNA]</scope>
    <source>
        <strain evidence="5 6">DSM 101533</strain>
    </source>
</reference>
<keyword evidence="3" id="KW-0804">Transcription</keyword>
<dbReference type="GO" id="GO:0043565">
    <property type="term" value="F:sequence-specific DNA binding"/>
    <property type="evidence" value="ECO:0007669"/>
    <property type="project" value="InterPro"/>
</dbReference>
<evidence type="ECO:0000313" key="5">
    <source>
        <dbReference type="EMBL" id="PRY76587.1"/>
    </source>
</evidence>
<dbReference type="PANTHER" id="PTHR46796:SF14">
    <property type="entry name" value="TRANSCRIPTIONAL REGULATORY PROTEIN"/>
    <property type="match status" value="1"/>
</dbReference>
<dbReference type="PROSITE" id="PS01124">
    <property type="entry name" value="HTH_ARAC_FAMILY_2"/>
    <property type="match status" value="1"/>
</dbReference>
<feature type="domain" description="HTH araC/xylS-type" evidence="4">
    <location>
        <begin position="195"/>
        <end position="293"/>
    </location>
</feature>
<keyword evidence="2 5" id="KW-0238">DNA-binding</keyword>
<evidence type="ECO:0000256" key="1">
    <source>
        <dbReference type="ARBA" id="ARBA00023015"/>
    </source>
</evidence>
<dbReference type="OrthoDB" id="9793400at2"/>